<dbReference type="InterPro" id="IPR050509">
    <property type="entry name" value="CoA-transferase_III"/>
</dbReference>
<dbReference type="PANTHER" id="PTHR48228:SF5">
    <property type="entry name" value="ALPHA-METHYLACYL-COA RACEMASE"/>
    <property type="match status" value="1"/>
</dbReference>
<keyword evidence="3" id="KW-1185">Reference proteome</keyword>
<dbReference type="InterPro" id="IPR003673">
    <property type="entry name" value="CoA-Trfase_fam_III"/>
</dbReference>
<dbReference type="PANTHER" id="PTHR48228">
    <property type="entry name" value="SUCCINYL-COA--D-CITRAMALATE COA-TRANSFERASE"/>
    <property type="match status" value="1"/>
</dbReference>
<evidence type="ECO:0000313" key="3">
    <source>
        <dbReference type="Proteomes" id="UP001595604"/>
    </source>
</evidence>
<keyword evidence="2" id="KW-0808">Transferase</keyword>
<dbReference type="Gene3D" id="3.30.1540.10">
    <property type="entry name" value="formyl-coa transferase, domain 3"/>
    <property type="match status" value="1"/>
</dbReference>
<dbReference type="Pfam" id="PF02515">
    <property type="entry name" value="CoA_transf_3"/>
    <property type="match status" value="1"/>
</dbReference>
<protein>
    <submittedName>
        <fullName evidence="2">CoA transferase</fullName>
    </submittedName>
</protein>
<dbReference type="Gene3D" id="3.40.50.10540">
    <property type="entry name" value="Crotonobetainyl-coa:carnitine coa-transferase, domain 1"/>
    <property type="match status" value="1"/>
</dbReference>
<dbReference type="RefSeq" id="WP_379508065.1">
    <property type="nucleotide sequence ID" value="NZ_JBHRTQ010000001.1"/>
</dbReference>
<comment type="caution">
    <text evidence="2">The sequence shown here is derived from an EMBL/GenBank/DDBJ whole genome shotgun (WGS) entry which is preliminary data.</text>
</comment>
<name>A0ABV7IJ03_9SPHN</name>
<dbReference type="GO" id="GO:0016740">
    <property type="term" value="F:transferase activity"/>
    <property type="evidence" value="ECO:0007669"/>
    <property type="project" value="UniProtKB-KW"/>
</dbReference>
<dbReference type="InterPro" id="IPR023606">
    <property type="entry name" value="CoA-Trfase_III_dom_1_sf"/>
</dbReference>
<feature type="region of interest" description="Disordered" evidence="1">
    <location>
        <begin position="350"/>
        <end position="372"/>
    </location>
</feature>
<dbReference type="Proteomes" id="UP001595604">
    <property type="component" value="Unassembled WGS sequence"/>
</dbReference>
<sequence length="401" mass="41603">MYGLLNGLTVVEGAAFIAGPSCGLHLAQMGATVIRFDQIGGGPDSKRWPIGPSGQSLYWEGLNKGKKSIAINLGSPAGRELAQRVATGGDGLFVTNFPVDGFLSHEKLSALRDDLICLRVMGWADGTPAVDYTINAAVGVPWLTGHADDPRPVNHVLPAWDLLAGAQGAFSLLAAERARAAGGGGREIRLALSDLAAATMGNLGNVAEVLLGGGKDRPRSGNNLFGAFGRDFPTADGERVMIVAITPKQWTGLVNALGIAGGIAALEGTLGVNFARDEGARFTHRAQVDALVEAALAQLPLATCAEVFEQTGCTWSVYRTVAQALDKEPRLFGENPIFATVQHAGGDAYPTPGSAARMPGDSRAPAAASPRIGQHTDEVLATLLNMGSGEIGRLHDEGTVA</sequence>
<gene>
    <name evidence="2" type="ORF">ACFOD9_00235</name>
</gene>
<dbReference type="EMBL" id="JBHRTQ010000001">
    <property type="protein sequence ID" value="MFC3172668.1"/>
    <property type="molecule type" value="Genomic_DNA"/>
</dbReference>
<proteinExistence type="predicted"/>
<dbReference type="SUPFAM" id="SSF89796">
    <property type="entry name" value="CoA-transferase family III (CaiB/BaiF)"/>
    <property type="match status" value="1"/>
</dbReference>
<accession>A0ABV7IJ03</accession>
<evidence type="ECO:0000256" key="1">
    <source>
        <dbReference type="SAM" id="MobiDB-lite"/>
    </source>
</evidence>
<dbReference type="InterPro" id="IPR044855">
    <property type="entry name" value="CoA-Trfase_III_dom3_sf"/>
</dbReference>
<reference evidence="3" key="1">
    <citation type="journal article" date="2019" name="Int. J. Syst. Evol. Microbiol.">
        <title>The Global Catalogue of Microorganisms (GCM) 10K type strain sequencing project: providing services to taxonomists for standard genome sequencing and annotation.</title>
        <authorList>
            <consortium name="The Broad Institute Genomics Platform"/>
            <consortium name="The Broad Institute Genome Sequencing Center for Infectious Disease"/>
            <person name="Wu L."/>
            <person name="Ma J."/>
        </authorList>
    </citation>
    <scope>NUCLEOTIDE SEQUENCE [LARGE SCALE GENOMIC DNA]</scope>
    <source>
        <strain evidence="3">KCTC 42984</strain>
    </source>
</reference>
<evidence type="ECO:0000313" key="2">
    <source>
        <dbReference type="EMBL" id="MFC3172668.1"/>
    </source>
</evidence>
<organism evidence="2 3">
    <name type="scientific">Novosphingobium bradum</name>
    <dbReference type="NCBI Taxonomy" id="1737444"/>
    <lineage>
        <taxon>Bacteria</taxon>
        <taxon>Pseudomonadati</taxon>
        <taxon>Pseudomonadota</taxon>
        <taxon>Alphaproteobacteria</taxon>
        <taxon>Sphingomonadales</taxon>
        <taxon>Sphingomonadaceae</taxon>
        <taxon>Novosphingobium</taxon>
    </lineage>
</organism>